<protein>
    <submittedName>
        <fullName evidence="1">Uncharacterized protein</fullName>
    </submittedName>
</protein>
<evidence type="ECO:0000313" key="2">
    <source>
        <dbReference type="Proteomes" id="UP001148629"/>
    </source>
</evidence>
<reference evidence="1" key="1">
    <citation type="submission" date="2022-08" db="EMBL/GenBank/DDBJ databases">
        <title>Genome Sequence of Fusarium decemcellulare.</title>
        <authorList>
            <person name="Buettner E."/>
        </authorList>
    </citation>
    <scope>NUCLEOTIDE SEQUENCE</scope>
    <source>
        <strain evidence="1">Babe19</strain>
    </source>
</reference>
<organism evidence="1 2">
    <name type="scientific">Fusarium decemcellulare</name>
    <dbReference type="NCBI Taxonomy" id="57161"/>
    <lineage>
        <taxon>Eukaryota</taxon>
        <taxon>Fungi</taxon>
        <taxon>Dikarya</taxon>
        <taxon>Ascomycota</taxon>
        <taxon>Pezizomycotina</taxon>
        <taxon>Sordariomycetes</taxon>
        <taxon>Hypocreomycetidae</taxon>
        <taxon>Hypocreales</taxon>
        <taxon>Nectriaceae</taxon>
        <taxon>Fusarium</taxon>
        <taxon>Fusarium decemcellulare species complex</taxon>
    </lineage>
</organism>
<sequence>MSTKRKAPAKVAAPVVRSSARIPNKSVIDETKASIAGPDALQTSQVETIEISSDPDSDEDISDIEIPDQKEDEQQTSNETSAAPARLKDAKAKANGLPLPPFSLSPPH</sequence>
<dbReference type="EMBL" id="JANRMS010005841">
    <property type="protein sequence ID" value="KAJ3500655.1"/>
    <property type="molecule type" value="Genomic_DNA"/>
</dbReference>
<gene>
    <name evidence="1" type="ORF">NM208_g17095</name>
</gene>
<proteinExistence type="predicted"/>
<comment type="caution">
    <text evidence="1">The sequence shown here is derived from an EMBL/GenBank/DDBJ whole genome shotgun (WGS) entry which is preliminary data.</text>
</comment>
<accession>A0ACC1R8C8</accession>
<name>A0ACC1R8C8_9HYPO</name>
<dbReference type="Proteomes" id="UP001148629">
    <property type="component" value="Unassembled WGS sequence"/>
</dbReference>
<evidence type="ECO:0000313" key="1">
    <source>
        <dbReference type="EMBL" id="KAJ3500655.1"/>
    </source>
</evidence>
<keyword evidence="2" id="KW-1185">Reference proteome</keyword>